<comment type="similarity">
    <text evidence="1 8">Belongs to the inositol phosphokinase (IPK) family.</text>
</comment>
<comment type="catalytic activity">
    <reaction evidence="6 8">
        <text>1D-myo-inositol 1,4,5-trisphosphate + 2 ATP = 1D-myo-inositol 1,3,4,5,6-pentakisphosphate + 2 ADP + 2 H(+)</text>
        <dbReference type="Rhea" id="RHEA:32359"/>
        <dbReference type="ChEBI" id="CHEBI:15378"/>
        <dbReference type="ChEBI" id="CHEBI:30616"/>
        <dbReference type="ChEBI" id="CHEBI:57733"/>
        <dbReference type="ChEBI" id="CHEBI:203600"/>
        <dbReference type="ChEBI" id="CHEBI:456216"/>
        <dbReference type="EC" id="2.7.1.151"/>
    </reaction>
</comment>
<evidence type="ECO:0000256" key="9">
    <source>
        <dbReference type="SAM" id="MobiDB-lite"/>
    </source>
</evidence>
<dbReference type="PANTHER" id="PTHR12400">
    <property type="entry name" value="INOSITOL POLYPHOSPHATE KINASE"/>
    <property type="match status" value="1"/>
</dbReference>
<dbReference type="GO" id="GO:0032958">
    <property type="term" value="P:inositol phosphate biosynthetic process"/>
    <property type="evidence" value="ECO:0007669"/>
    <property type="project" value="InterPro"/>
</dbReference>
<comment type="catalytic activity">
    <reaction evidence="7 8">
        <text>1D-myo-inositol 1,3,4,6-tetrakisphosphate + ATP = 1D-myo-inositol 1,3,4,5,6-pentakisphosphate + ADP + H(+)</text>
        <dbReference type="Rhea" id="RHEA:12717"/>
        <dbReference type="ChEBI" id="CHEBI:15378"/>
        <dbReference type="ChEBI" id="CHEBI:30616"/>
        <dbReference type="ChEBI" id="CHEBI:57660"/>
        <dbReference type="ChEBI" id="CHEBI:57733"/>
        <dbReference type="ChEBI" id="CHEBI:456216"/>
        <dbReference type="EC" id="2.7.1.140"/>
    </reaction>
</comment>
<feature type="region of interest" description="Disordered" evidence="9">
    <location>
        <begin position="69"/>
        <end position="91"/>
    </location>
</feature>
<evidence type="ECO:0000256" key="6">
    <source>
        <dbReference type="ARBA" id="ARBA00036164"/>
    </source>
</evidence>
<dbReference type="InterPro" id="IPR038286">
    <property type="entry name" value="IPK_sf"/>
</dbReference>
<dbReference type="GO" id="GO:0008440">
    <property type="term" value="F:inositol-1,4,5-trisphosphate 3-kinase activity"/>
    <property type="evidence" value="ECO:0007669"/>
    <property type="project" value="TreeGrafter"/>
</dbReference>
<evidence type="ECO:0000256" key="4">
    <source>
        <dbReference type="ARBA" id="ARBA00022777"/>
    </source>
</evidence>
<keyword evidence="3 8" id="KW-0547">Nucleotide-binding</keyword>
<comment type="function">
    <text evidence="8">Inositol phosphate kinase with a broad substrate specificity.</text>
</comment>
<keyword evidence="5 8" id="KW-0067">ATP-binding</keyword>
<accession>A0A6N2LJZ6</accession>
<evidence type="ECO:0000256" key="8">
    <source>
        <dbReference type="RuleBase" id="RU363090"/>
    </source>
</evidence>
<dbReference type="SUPFAM" id="SSF56104">
    <property type="entry name" value="SAICAR synthase-like"/>
    <property type="match status" value="1"/>
</dbReference>
<dbReference type="GO" id="GO:0005524">
    <property type="term" value="F:ATP binding"/>
    <property type="evidence" value="ECO:0007669"/>
    <property type="project" value="UniProtKB-KW"/>
</dbReference>
<gene>
    <name evidence="10" type="ORF">SVIM_LOCUS246675</name>
</gene>
<protein>
    <recommendedName>
        <fullName evidence="8">Inositol polyphosphate multikinase</fullName>
        <ecNumber evidence="8">2.7.1.140</ecNumber>
        <ecNumber evidence="8">2.7.1.151</ecNumber>
    </recommendedName>
</protein>
<name>A0A6N2LJZ6_SALVM</name>
<reference evidence="10" key="1">
    <citation type="submission" date="2019-03" db="EMBL/GenBank/DDBJ databases">
        <authorList>
            <person name="Mank J."/>
            <person name="Almeida P."/>
        </authorList>
    </citation>
    <scope>NUCLEOTIDE SEQUENCE</scope>
    <source>
        <strain evidence="10">78183</strain>
    </source>
</reference>
<dbReference type="PANTHER" id="PTHR12400:SF51">
    <property type="entry name" value="INOSITOL POLYPHOSPHATE MULTIKINASE"/>
    <property type="match status" value="1"/>
</dbReference>
<dbReference type="EC" id="2.7.1.140" evidence="8"/>
<dbReference type="EMBL" id="CAADRP010001567">
    <property type="protein sequence ID" value="VFU41749.1"/>
    <property type="molecule type" value="Genomic_DNA"/>
</dbReference>
<dbReference type="GO" id="GO:0051765">
    <property type="term" value="F:inositol tetrakisphosphate kinase activity"/>
    <property type="evidence" value="ECO:0007669"/>
    <property type="project" value="TreeGrafter"/>
</dbReference>
<dbReference type="Gene3D" id="3.30.470.160">
    <property type="entry name" value="Inositol polyphosphate kinase"/>
    <property type="match status" value="1"/>
</dbReference>
<evidence type="ECO:0000256" key="1">
    <source>
        <dbReference type="ARBA" id="ARBA00007374"/>
    </source>
</evidence>
<dbReference type="Pfam" id="PF03770">
    <property type="entry name" value="IPK"/>
    <property type="match status" value="1"/>
</dbReference>
<dbReference type="GO" id="GO:0005737">
    <property type="term" value="C:cytoplasm"/>
    <property type="evidence" value="ECO:0007669"/>
    <property type="project" value="TreeGrafter"/>
</dbReference>
<sequence length="372" mass="41479">MAFKLHFTCTCTYQTFATQVAQIPMHEFKSNGIQLQLNVLFGSPLDPPPLDTRQRDSPLNSLSISATDQSLKVAGHRQARDGKPSPLIDDAGRFYKPLQDDDRGSKEVAFYSSFSSNTRVPDHVRRLFPVFHGTQLIEASDGSGLRPHLVLEDVVSSRSHPSVMDIKIGSRTWYPEASEDYIQRCFKKDRETSSLSLGFRISGLQIYGNEESRLWKPENKLVQNLSAADVKVVLKKFVSSNFPDDPNSDPDCSFAASVYGGSTGILAQLLELKAWFEDQTMYHLDSCSVLMVYEKEKLLKGERSDAEVKLIDFAHVTEGKGIIDHNFLGGLCSVIKFISEILTSPDECTTKVCLQDSDKNTNDSENCTTEGM</sequence>
<evidence type="ECO:0000256" key="3">
    <source>
        <dbReference type="ARBA" id="ARBA00022741"/>
    </source>
</evidence>
<proteinExistence type="inferred from homology"/>
<keyword evidence="2 8" id="KW-0808">Transferase</keyword>
<organism evidence="10">
    <name type="scientific">Salix viminalis</name>
    <name type="common">Common osier</name>
    <name type="synonym">Basket willow</name>
    <dbReference type="NCBI Taxonomy" id="40686"/>
    <lineage>
        <taxon>Eukaryota</taxon>
        <taxon>Viridiplantae</taxon>
        <taxon>Streptophyta</taxon>
        <taxon>Embryophyta</taxon>
        <taxon>Tracheophyta</taxon>
        <taxon>Spermatophyta</taxon>
        <taxon>Magnoliopsida</taxon>
        <taxon>eudicotyledons</taxon>
        <taxon>Gunneridae</taxon>
        <taxon>Pentapetalae</taxon>
        <taxon>rosids</taxon>
        <taxon>fabids</taxon>
        <taxon>Malpighiales</taxon>
        <taxon>Salicaceae</taxon>
        <taxon>Saliceae</taxon>
        <taxon>Salix</taxon>
    </lineage>
</organism>
<keyword evidence="4 8" id="KW-0418">Kinase</keyword>
<dbReference type="GO" id="GO:0005634">
    <property type="term" value="C:nucleus"/>
    <property type="evidence" value="ECO:0007669"/>
    <property type="project" value="TreeGrafter"/>
</dbReference>
<evidence type="ECO:0000256" key="2">
    <source>
        <dbReference type="ARBA" id="ARBA00022679"/>
    </source>
</evidence>
<dbReference type="AlphaFoldDB" id="A0A6N2LJZ6"/>
<dbReference type="EC" id="2.7.1.151" evidence="8"/>
<evidence type="ECO:0000256" key="5">
    <source>
        <dbReference type="ARBA" id="ARBA00022840"/>
    </source>
</evidence>
<evidence type="ECO:0000313" key="10">
    <source>
        <dbReference type="EMBL" id="VFU41749.1"/>
    </source>
</evidence>
<evidence type="ECO:0000256" key="7">
    <source>
        <dbReference type="ARBA" id="ARBA00036525"/>
    </source>
</evidence>
<dbReference type="InterPro" id="IPR005522">
    <property type="entry name" value="IPK"/>
</dbReference>